<evidence type="ECO:0000313" key="1">
    <source>
        <dbReference type="EMBL" id="PQP22801.1"/>
    </source>
</evidence>
<dbReference type="EMBL" id="PUIO01000028">
    <property type="protein sequence ID" value="PQP22801.1"/>
    <property type="molecule type" value="Genomic_DNA"/>
</dbReference>
<protein>
    <submittedName>
        <fullName evidence="1">Uncharacterized protein</fullName>
    </submittedName>
</protein>
<organism evidence="1 2">
    <name type="scientific">Rhodococcus opacus</name>
    <name type="common">Nocardia opaca</name>
    <dbReference type="NCBI Taxonomy" id="37919"/>
    <lineage>
        <taxon>Bacteria</taxon>
        <taxon>Bacillati</taxon>
        <taxon>Actinomycetota</taxon>
        <taxon>Actinomycetes</taxon>
        <taxon>Mycobacteriales</taxon>
        <taxon>Nocardiaceae</taxon>
        <taxon>Rhodococcus</taxon>
    </lineage>
</organism>
<proteinExistence type="predicted"/>
<accession>A0A2S8J6V0</accession>
<comment type="caution">
    <text evidence="1">The sequence shown here is derived from an EMBL/GenBank/DDBJ whole genome shotgun (WGS) entry which is preliminary data.</text>
</comment>
<dbReference type="Proteomes" id="UP000239290">
    <property type="component" value="Unassembled WGS sequence"/>
</dbReference>
<reference evidence="2" key="1">
    <citation type="submission" date="2018-02" db="EMBL/GenBank/DDBJ databases">
        <title>Draft genome sequencing of Rhodococcus opacus KU647198.</title>
        <authorList>
            <person name="Zheng B.-X."/>
        </authorList>
    </citation>
    <scope>NUCLEOTIDE SEQUENCE [LARGE SCALE GENOMIC DNA]</scope>
    <source>
        <strain evidence="2">04-OD7</strain>
    </source>
</reference>
<name>A0A2S8J6V0_RHOOP</name>
<sequence>MQWLPYPQCASFSDEDGHTAFRCAGDRGGHARHDAIGDDDMVRLRDPVAAATHRRDRNTAVTAPLHVPDHRCAYAARAEGTRVSVP</sequence>
<dbReference type="AlphaFoldDB" id="A0A2S8J6V0"/>
<gene>
    <name evidence="1" type="ORF">C5613_22310</name>
</gene>
<evidence type="ECO:0000313" key="2">
    <source>
        <dbReference type="Proteomes" id="UP000239290"/>
    </source>
</evidence>